<evidence type="ECO:0000313" key="3">
    <source>
        <dbReference type="Proteomes" id="UP000236327"/>
    </source>
</evidence>
<feature type="domain" description="ASCH" evidence="1">
    <location>
        <begin position="4"/>
        <end position="54"/>
    </location>
</feature>
<dbReference type="Proteomes" id="UP000236327">
    <property type="component" value="Unassembled WGS sequence"/>
</dbReference>
<keyword evidence="3" id="KW-1185">Reference proteome</keyword>
<accession>A0A2K2G5Y5</accession>
<evidence type="ECO:0000313" key="2">
    <source>
        <dbReference type="EMBL" id="PNU06447.1"/>
    </source>
</evidence>
<evidence type="ECO:0000259" key="1">
    <source>
        <dbReference type="Pfam" id="PF04266"/>
    </source>
</evidence>
<dbReference type="AlphaFoldDB" id="A0A2K2G5Y5"/>
<dbReference type="OrthoDB" id="359066at2"/>
<dbReference type="EMBL" id="LYMM01000002">
    <property type="protein sequence ID" value="PNU06447.1"/>
    <property type="molecule type" value="Genomic_DNA"/>
</dbReference>
<gene>
    <name evidence="2" type="ORF">A8V01_02570</name>
</gene>
<comment type="caution">
    <text evidence="2">The sequence shown here is derived from an EMBL/GenBank/DDBJ whole genome shotgun (WGS) entry which is preliminary data.</text>
</comment>
<dbReference type="RefSeq" id="WP_103094387.1">
    <property type="nucleotide sequence ID" value="NZ_LYMM01000002.1"/>
</dbReference>
<dbReference type="Pfam" id="PF04266">
    <property type="entry name" value="ASCH"/>
    <property type="match status" value="1"/>
</dbReference>
<reference evidence="2 3" key="1">
    <citation type="submission" date="2016-05" db="EMBL/GenBank/DDBJ databases">
        <title>Complete genome sequence of Novosphingobium guangzhouense SA925(T).</title>
        <authorList>
            <person name="Sha S."/>
        </authorList>
    </citation>
    <scope>NUCLEOTIDE SEQUENCE [LARGE SCALE GENOMIC DNA]</scope>
    <source>
        <strain evidence="2 3">SA925</strain>
    </source>
</reference>
<dbReference type="InterPro" id="IPR015947">
    <property type="entry name" value="PUA-like_sf"/>
</dbReference>
<protein>
    <recommendedName>
        <fullName evidence="1">ASCH domain-containing protein</fullName>
    </recommendedName>
</protein>
<dbReference type="InterPro" id="IPR007374">
    <property type="entry name" value="ASCH_domain"/>
</dbReference>
<proteinExistence type="predicted"/>
<organism evidence="2 3">
    <name type="scientific">Novosphingobium guangzhouense</name>
    <dbReference type="NCBI Taxonomy" id="1850347"/>
    <lineage>
        <taxon>Bacteria</taxon>
        <taxon>Pseudomonadati</taxon>
        <taxon>Pseudomonadota</taxon>
        <taxon>Alphaproteobacteria</taxon>
        <taxon>Sphingomonadales</taxon>
        <taxon>Sphingomonadaceae</taxon>
        <taxon>Novosphingobium</taxon>
    </lineage>
</organism>
<dbReference type="SUPFAM" id="SSF88697">
    <property type="entry name" value="PUA domain-like"/>
    <property type="match status" value="1"/>
</dbReference>
<dbReference type="Gene3D" id="2.30.130.30">
    <property type="entry name" value="Hypothetical protein"/>
    <property type="match status" value="1"/>
</dbReference>
<name>A0A2K2G5Y5_9SPHN</name>
<sequence length="169" mass="18804">MKALTIWQPWASLIVAGAKPYEFRGWRAPRSLIGQRIVIHAAARKIALPEVVDLFVTLRDRDLSKDHRADAAMTCLHAEKALPILARAWSPGDNPLPMSAGIGTAIIGEPRNGLEIAAEFGVPRANDSDRDQHANWGWPMLEVEPWDLPIAMKGRQGFWNWLTPDEVIA</sequence>